<dbReference type="GO" id="GO:0003676">
    <property type="term" value="F:nucleic acid binding"/>
    <property type="evidence" value="ECO:0007669"/>
    <property type="project" value="InterPro"/>
</dbReference>
<evidence type="ECO:0000313" key="3">
    <source>
        <dbReference type="EMBL" id="CAG2243208.1"/>
    </source>
</evidence>
<proteinExistence type="predicted"/>
<feature type="domain" description="CCHC-type" evidence="2">
    <location>
        <begin position="604"/>
        <end position="620"/>
    </location>
</feature>
<organism evidence="3 4">
    <name type="scientific">Mytilus edulis</name>
    <name type="common">Blue mussel</name>
    <dbReference type="NCBI Taxonomy" id="6550"/>
    <lineage>
        <taxon>Eukaryota</taxon>
        <taxon>Metazoa</taxon>
        <taxon>Spiralia</taxon>
        <taxon>Lophotrochozoa</taxon>
        <taxon>Mollusca</taxon>
        <taxon>Bivalvia</taxon>
        <taxon>Autobranchia</taxon>
        <taxon>Pteriomorphia</taxon>
        <taxon>Mytilida</taxon>
        <taxon>Mytiloidea</taxon>
        <taxon>Mytilidae</taxon>
        <taxon>Mytilinae</taxon>
        <taxon>Mytilus</taxon>
    </lineage>
</organism>
<dbReference type="Pfam" id="PF03564">
    <property type="entry name" value="DUF1759"/>
    <property type="match status" value="1"/>
</dbReference>
<dbReference type="GO" id="GO:0008270">
    <property type="term" value="F:zinc ion binding"/>
    <property type="evidence" value="ECO:0007669"/>
    <property type="project" value="InterPro"/>
</dbReference>
<dbReference type="InterPro" id="IPR001878">
    <property type="entry name" value="Znf_CCHC"/>
</dbReference>
<feature type="domain" description="CCHC-type" evidence="2">
    <location>
        <begin position="638"/>
        <end position="654"/>
    </location>
</feature>
<accession>A0A8S3U9W6</accession>
<dbReference type="InterPro" id="IPR005312">
    <property type="entry name" value="DUF1759"/>
</dbReference>
<keyword evidence="4" id="KW-1185">Reference proteome</keyword>
<evidence type="ECO:0000256" key="1">
    <source>
        <dbReference type="SAM" id="MobiDB-lite"/>
    </source>
</evidence>
<dbReference type="SMART" id="SM00343">
    <property type="entry name" value="ZnF_C2HC"/>
    <property type="match status" value="2"/>
</dbReference>
<dbReference type="InterPro" id="IPR036875">
    <property type="entry name" value="Znf_CCHC_sf"/>
</dbReference>
<dbReference type="PANTHER" id="PTHR47331">
    <property type="entry name" value="PHD-TYPE DOMAIN-CONTAINING PROTEIN"/>
    <property type="match status" value="1"/>
</dbReference>
<sequence length="934" mass="105370">MMSRGDVEGDICEASGVTRTSTRQRGLTDKGFLWQVDTLQKNFRKAVSSWKSWSNKIEVQLLSDTRDTNIIREHRNILVENMNHLTSVYKQLSNLIENESESHGHSELISDTEIFKRYETCENYHADLMKRITTRVQEIDRDNVETRGSYTCKSRSSHSSHSHRSSASQRSQTASRAADLNAKLKIQTIRELEATEAKLDVIDKASQGSDLDELKKSLPQDNILDKFLQHVNPYAKVDTDIENIKDEHDDFVTTLPRSAVPKKLNIDHDQVQSIHNISYKYPVQGYSVPTASLQGQGRFVSNVDQSRQAKSTPNVRPLILDQSALNVSQSFVQSESSVPVMTHMRSEPVVTNVNSMPVVTSVSSATLNPSAITFVPQNVNTANVTGQYVQIEDLTKSLAEQVSLSRLPPPEPSVFFGDPLKYPAWKSSFQTLIEQRKIPTFERIHYLRKFVGDSVREVIENFLIAYDDAKELLEKRFGDPFIISNAFRDRLDNWPKVPSRDNIALRKFSDFLKQCLSAMKTMGTLNALNDNRENHFVEKEAIIANDPVTSIQSVRSESTNSTSDKFKTNRFQHGKYDNQRRNVLATETSRVPDKNNNSYNKDLTCTFCKKTGHFIDSCYQFLKKSVNERKNFAKENGLCFGCLGCGHTSKKCQKRKKCEVCSRFHPTSLHGDFQKPIISVNKDKPLETGTVENYKSQTGAVFMNNTKASCKSSMIVPVYVSHSDDPENERLVYALLDTQSDTTFVLDETRCALGLCGTDVKLSLSTMHAENHIVDSRKIKGLVVRGFDSEVRIPLPQVFTRDIMPANRSHIPTAEMARRWSYLEHLAEKLMPVRDCEFGLFIGYNCPRALIPREVIPSIDNGPYGQKTDLGWGIVGIVDPLQIDNCDSIGFSHRTLALEVPNELSIKGNKSGDSEHVYFSFGSSVKEIIPSDGT</sequence>
<name>A0A8S3U9W6_MYTED</name>
<reference evidence="3" key="1">
    <citation type="submission" date="2021-03" db="EMBL/GenBank/DDBJ databases">
        <authorList>
            <person name="Bekaert M."/>
        </authorList>
    </citation>
    <scope>NUCLEOTIDE SEQUENCE</scope>
</reference>
<comment type="caution">
    <text evidence="3">The sequence shown here is derived from an EMBL/GenBank/DDBJ whole genome shotgun (WGS) entry which is preliminary data.</text>
</comment>
<feature type="region of interest" description="Disordered" evidence="1">
    <location>
        <begin position="146"/>
        <end position="178"/>
    </location>
</feature>
<dbReference type="OrthoDB" id="10065844at2759"/>
<feature type="compositionally biased region" description="Low complexity" evidence="1">
    <location>
        <begin position="165"/>
        <end position="178"/>
    </location>
</feature>
<evidence type="ECO:0000259" key="2">
    <source>
        <dbReference type="SMART" id="SM00343"/>
    </source>
</evidence>
<evidence type="ECO:0000313" key="4">
    <source>
        <dbReference type="Proteomes" id="UP000683360"/>
    </source>
</evidence>
<feature type="compositionally biased region" description="Basic residues" evidence="1">
    <location>
        <begin position="155"/>
        <end position="164"/>
    </location>
</feature>
<protein>
    <recommendedName>
        <fullName evidence="2">CCHC-type domain-containing protein</fullName>
    </recommendedName>
</protein>
<gene>
    <name evidence="3" type="ORF">MEDL_55326</name>
</gene>
<dbReference type="SUPFAM" id="SSF57756">
    <property type="entry name" value="Retrovirus zinc finger-like domains"/>
    <property type="match status" value="1"/>
</dbReference>
<dbReference type="AlphaFoldDB" id="A0A8S3U9W6"/>
<dbReference type="PANTHER" id="PTHR47331:SF5">
    <property type="entry name" value="RIBONUCLEASE H"/>
    <property type="match status" value="1"/>
</dbReference>
<dbReference type="Proteomes" id="UP000683360">
    <property type="component" value="Unassembled WGS sequence"/>
</dbReference>
<dbReference type="EMBL" id="CAJPWZ010002694">
    <property type="protein sequence ID" value="CAG2243208.1"/>
    <property type="molecule type" value="Genomic_DNA"/>
</dbReference>